<sequence>MAPVSSPDLLPKLPAAAALEWLQAGHPVRGYHIVGTLALCDYQYIDYPVEIANCWVDELAGPAMSYRQPVRLLHSRFGRCEFLFAYFLQGLTVADCTFEQYLDFQAGGHNKSGFPVLLQRNVFHGFVNFFDCWYEAEVQVEGNDFRQGSNLLGSPQGYSVEFDVSPIIRNNTGDLTRNDEGEAAEPTLQ</sequence>
<organism evidence="1 2">
    <name type="scientific">Hymenobacter canadensis</name>
    <dbReference type="NCBI Taxonomy" id="2999067"/>
    <lineage>
        <taxon>Bacteria</taxon>
        <taxon>Pseudomonadati</taxon>
        <taxon>Bacteroidota</taxon>
        <taxon>Cytophagia</taxon>
        <taxon>Cytophagales</taxon>
        <taxon>Hymenobacteraceae</taxon>
        <taxon>Hymenobacter</taxon>
    </lineage>
</organism>
<evidence type="ECO:0000313" key="1">
    <source>
        <dbReference type="EMBL" id="WBA40614.1"/>
    </source>
</evidence>
<dbReference type="EMBL" id="CP114767">
    <property type="protein sequence ID" value="WBA40614.1"/>
    <property type="molecule type" value="Genomic_DNA"/>
</dbReference>
<dbReference type="RefSeq" id="WP_269558701.1">
    <property type="nucleotide sequence ID" value="NZ_CP114767.1"/>
</dbReference>
<name>A0ABY7LM01_9BACT</name>
<protein>
    <submittedName>
        <fullName evidence="1">Uncharacterized protein</fullName>
    </submittedName>
</protein>
<gene>
    <name evidence="1" type="ORF">O3303_12350</name>
</gene>
<reference evidence="1 2" key="1">
    <citation type="submission" date="2022-12" db="EMBL/GenBank/DDBJ databases">
        <title>Hymenobacter canadensis sp. nov. isolated from lake water of the Cambridge Bay, Canada.</title>
        <authorList>
            <person name="Kim W.H."/>
            <person name="Lee Y.M."/>
        </authorList>
    </citation>
    <scope>NUCLEOTIDE SEQUENCE [LARGE SCALE GENOMIC DNA]</scope>
    <source>
        <strain evidence="1 2">PAMC 29467</strain>
    </source>
</reference>
<accession>A0ABY7LM01</accession>
<dbReference type="Proteomes" id="UP001211005">
    <property type="component" value="Chromosome"/>
</dbReference>
<keyword evidence="2" id="KW-1185">Reference proteome</keyword>
<evidence type="ECO:0000313" key="2">
    <source>
        <dbReference type="Proteomes" id="UP001211005"/>
    </source>
</evidence>
<proteinExistence type="predicted"/>